<evidence type="ECO:0000313" key="2">
    <source>
        <dbReference type="Proteomes" id="UP000594263"/>
    </source>
</evidence>
<proteinExistence type="predicted"/>
<dbReference type="Proteomes" id="UP000594263">
    <property type="component" value="Unplaced"/>
</dbReference>
<reference evidence="1" key="1">
    <citation type="submission" date="2021-01" db="UniProtKB">
        <authorList>
            <consortium name="EnsemblPlants"/>
        </authorList>
    </citation>
    <scope>IDENTIFICATION</scope>
</reference>
<sequence length="75" mass="8881">MRFQTKNLKISMLKPANTFMQASHLYWALWSLIQAKMSLRLSRLGYLFLRYNEYKKRKKEGADLARSYFAQSGAN</sequence>
<dbReference type="Gramene" id="Kaladp0043s0225.1.v1.1">
    <property type="protein sequence ID" value="Kaladp0043s0225.1.v1.1"/>
    <property type="gene ID" value="Kaladp0043s0225.v1.1"/>
</dbReference>
<dbReference type="Gene3D" id="3.90.1200.10">
    <property type="match status" value="1"/>
</dbReference>
<protein>
    <submittedName>
        <fullName evidence="1">Uncharacterized protein</fullName>
    </submittedName>
</protein>
<dbReference type="InterPro" id="IPR011009">
    <property type="entry name" value="Kinase-like_dom_sf"/>
</dbReference>
<dbReference type="EnsemblPlants" id="Kaladp0043s0225.1.v1.1">
    <property type="protein sequence ID" value="Kaladp0043s0225.1.v1.1"/>
    <property type="gene ID" value="Kaladp0043s0225.v1.1"/>
</dbReference>
<name>A0A7N0ZW10_KALFE</name>
<dbReference type="SUPFAM" id="SSF56112">
    <property type="entry name" value="Protein kinase-like (PK-like)"/>
    <property type="match status" value="1"/>
</dbReference>
<evidence type="ECO:0000313" key="1">
    <source>
        <dbReference type="EnsemblPlants" id="Kaladp0043s0225.1.v1.1"/>
    </source>
</evidence>
<dbReference type="AlphaFoldDB" id="A0A7N0ZW10"/>
<organism evidence="1 2">
    <name type="scientific">Kalanchoe fedtschenkoi</name>
    <name type="common">Lavender scallops</name>
    <name type="synonym">South American air plant</name>
    <dbReference type="NCBI Taxonomy" id="63787"/>
    <lineage>
        <taxon>Eukaryota</taxon>
        <taxon>Viridiplantae</taxon>
        <taxon>Streptophyta</taxon>
        <taxon>Embryophyta</taxon>
        <taxon>Tracheophyta</taxon>
        <taxon>Spermatophyta</taxon>
        <taxon>Magnoliopsida</taxon>
        <taxon>eudicotyledons</taxon>
        <taxon>Gunneridae</taxon>
        <taxon>Pentapetalae</taxon>
        <taxon>Saxifragales</taxon>
        <taxon>Crassulaceae</taxon>
        <taxon>Kalanchoe</taxon>
    </lineage>
</organism>
<keyword evidence="2" id="KW-1185">Reference proteome</keyword>
<accession>A0A7N0ZW10</accession>